<dbReference type="RefSeq" id="WP_035162620.1">
    <property type="nucleotide sequence ID" value="NZ_AZTB01000013.1"/>
</dbReference>
<reference evidence="3 4" key="1">
    <citation type="submission" date="2013-12" db="EMBL/GenBank/DDBJ databases">
        <title>Draft genome sequence of Caloranaerobacter sp. H53214.</title>
        <authorList>
            <person name="Jiang L.J."/>
            <person name="Shao Z.Z."/>
            <person name="Long M.N."/>
        </authorList>
    </citation>
    <scope>NUCLEOTIDE SEQUENCE [LARGE SCALE GENOMIC DNA]</scope>
    <source>
        <strain evidence="3 4">H53214</strain>
    </source>
</reference>
<dbReference type="GO" id="GO:0035438">
    <property type="term" value="F:cyclic-di-GMP binding"/>
    <property type="evidence" value="ECO:0007669"/>
    <property type="project" value="InterPro"/>
</dbReference>
<accession>A0A096BIX7</accession>
<evidence type="ECO:0000259" key="1">
    <source>
        <dbReference type="Pfam" id="PF07238"/>
    </source>
</evidence>
<sequence>MHKNKTLSEYPVIGDKIEIKRVNIKTDDKYASQVLDIIDDDIYIISGPIQKSTLIPLHVGNLIEISYFREDKGRFVFKAKIIEREYKDVYKLKIERISCITKIQERNYYRLSVKLDVQKVYSLKIRDEEKEVIENCTAKDISGSGIRMFCNLKHSIGDLVKLQIPIGDFNITALGTVVRVQEIENDNFKFSLGVKFTDIKDEDRERLIKYIFEQQRKLRKKGLI</sequence>
<organism evidence="3 4">
    <name type="scientific">Caloranaerobacter azorensis H53214</name>
    <dbReference type="NCBI Taxonomy" id="1156417"/>
    <lineage>
        <taxon>Bacteria</taxon>
        <taxon>Bacillati</taxon>
        <taxon>Bacillota</taxon>
        <taxon>Tissierellia</taxon>
        <taxon>Tissierellales</taxon>
        <taxon>Thermohalobacteraceae</taxon>
        <taxon>Caloranaerobacter</taxon>
    </lineage>
</organism>
<dbReference type="Pfam" id="PF12945">
    <property type="entry name" value="PilZNR"/>
    <property type="match status" value="1"/>
</dbReference>
<name>A0A096BIX7_9FIRM</name>
<dbReference type="Proteomes" id="UP000029622">
    <property type="component" value="Unassembled WGS sequence"/>
</dbReference>
<evidence type="ECO:0000259" key="2">
    <source>
        <dbReference type="Pfam" id="PF12945"/>
    </source>
</evidence>
<evidence type="ECO:0000313" key="3">
    <source>
        <dbReference type="EMBL" id="KGG80822.1"/>
    </source>
</evidence>
<dbReference type="EMBL" id="AZTB01000013">
    <property type="protein sequence ID" value="KGG80822.1"/>
    <property type="molecule type" value="Genomic_DNA"/>
</dbReference>
<feature type="domain" description="PilZ" evidence="1">
    <location>
        <begin position="104"/>
        <end position="213"/>
    </location>
</feature>
<dbReference type="InterPro" id="IPR009875">
    <property type="entry name" value="PilZ_domain"/>
</dbReference>
<dbReference type="STRING" id="1156417.Y919_03935"/>
<dbReference type="InterPro" id="IPR009926">
    <property type="entry name" value="T3SS_YcgR_PilZN"/>
</dbReference>
<feature type="domain" description="Type III secretion system flagellar brake protein YcgR PilZN" evidence="2">
    <location>
        <begin position="13"/>
        <end position="94"/>
    </location>
</feature>
<evidence type="ECO:0008006" key="5">
    <source>
        <dbReference type="Google" id="ProtNLM"/>
    </source>
</evidence>
<dbReference type="SUPFAM" id="SSF141371">
    <property type="entry name" value="PilZ domain-like"/>
    <property type="match status" value="1"/>
</dbReference>
<gene>
    <name evidence="3" type="ORF">Y919_03935</name>
</gene>
<protein>
    <recommendedName>
        <fullName evidence="5">Pilus assembly protein PilZ</fullName>
    </recommendedName>
</protein>
<comment type="caution">
    <text evidence="3">The sequence shown here is derived from an EMBL/GenBank/DDBJ whole genome shotgun (WGS) entry which is preliminary data.</text>
</comment>
<evidence type="ECO:0000313" key="4">
    <source>
        <dbReference type="Proteomes" id="UP000029622"/>
    </source>
</evidence>
<dbReference type="Gene3D" id="2.40.10.220">
    <property type="entry name" value="predicted glycosyltransferase like domains"/>
    <property type="match status" value="1"/>
</dbReference>
<proteinExistence type="predicted"/>
<dbReference type="Pfam" id="PF07238">
    <property type="entry name" value="PilZ"/>
    <property type="match status" value="1"/>
</dbReference>
<dbReference type="AlphaFoldDB" id="A0A096BIX7"/>